<dbReference type="RefSeq" id="WP_188420652.1">
    <property type="nucleotide sequence ID" value="NZ_BMCK01000001.1"/>
</dbReference>
<keyword evidence="2" id="KW-0812">Transmembrane</keyword>
<name>A0ABQ1PYE5_9ACTN</name>
<keyword evidence="4" id="KW-1185">Reference proteome</keyword>
<dbReference type="EMBL" id="BMCK01000001">
    <property type="protein sequence ID" value="GGD06980.1"/>
    <property type="molecule type" value="Genomic_DNA"/>
</dbReference>
<evidence type="ECO:0000256" key="1">
    <source>
        <dbReference type="SAM" id="MobiDB-lite"/>
    </source>
</evidence>
<reference evidence="4" key="1">
    <citation type="journal article" date="2019" name="Int. J. Syst. Evol. Microbiol.">
        <title>The Global Catalogue of Microorganisms (GCM) 10K type strain sequencing project: providing services to taxonomists for standard genome sequencing and annotation.</title>
        <authorList>
            <consortium name="The Broad Institute Genomics Platform"/>
            <consortium name="The Broad Institute Genome Sequencing Center for Infectious Disease"/>
            <person name="Wu L."/>
            <person name="Ma J."/>
        </authorList>
    </citation>
    <scope>NUCLEOTIDE SEQUENCE [LARGE SCALE GENOMIC DNA]</scope>
    <source>
        <strain evidence="4">CCM 7403</strain>
    </source>
</reference>
<organism evidence="3 4">
    <name type="scientific">Nocardioides daphniae</name>
    <dbReference type="NCBI Taxonomy" id="402297"/>
    <lineage>
        <taxon>Bacteria</taxon>
        <taxon>Bacillati</taxon>
        <taxon>Actinomycetota</taxon>
        <taxon>Actinomycetes</taxon>
        <taxon>Propionibacteriales</taxon>
        <taxon>Nocardioidaceae</taxon>
        <taxon>Nocardioides</taxon>
    </lineage>
</organism>
<keyword evidence="2" id="KW-1133">Transmembrane helix</keyword>
<evidence type="ECO:0000313" key="3">
    <source>
        <dbReference type="EMBL" id="GGD06980.1"/>
    </source>
</evidence>
<keyword evidence="2" id="KW-0472">Membrane</keyword>
<feature type="transmembrane region" description="Helical" evidence="2">
    <location>
        <begin position="42"/>
        <end position="63"/>
    </location>
</feature>
<proteinExistence type="predicted"/>
<gene>
    <name evidence="3" type="ORF">GCM10007231_02170</name>
</gene>
<dbReference type="Proteomes" id="UP000630594">
    <property type="component" value="Unassembled WGS sequence"/>
</dbReference>
<evidence type="ECO:0000313" key="4">
    <source>
        <dbReference type="Proteomes" id="UP000630594"/>
    </source>
</evidence>
<protein>
    <submittedName>
        <fullName evidence="3">Uncharacterized protein</fullName>
    </submittedName>
</protein>
<accession>A0ABQ1PYE5</accession>
<sequence>MNQPTDRPLDSFESSLLTELRAQVALHEAADPSPSRRTKRRVLGVSLGGVVAAGVAALGISTLSTPAWSVSESNGELTVKVNRLEGGANLERELAKHGVRADINFLEPGMKCAGGRFVPAPARKGTQLSVGGEKFEVKLDAGVVDKDETFVLWASVQQYENGERASVEFDVAEGAVAPCRPVADSRWDDEVDPDMGAPIPD</sequence>
<feature type="region of interest" description="Disordered" evidence="1">
    <location>
        <begin position="182"/>
        <end position="201"/>
    </location>
</feature>
<evidence type="ECO:0000256" key="2">
    <source>
        <dbReference type="SAM" id="Phobius"/>
    </source>
</evidence>
<comment type="caution">
    <text evidence="3">The sequence shown here is derived from an EMBL/GenBank/DDBJ whole genome shotgun (WGS) entry which is preliminary data.</text>
</comment>